<dbReference type="EnsemblMetazoa" id="Aqu2.1.32208_001">
    <property type="protein sequence ID" value="Aqu2.1.32208_001"/>
    <property type="gene ID" value="Aqu2.1.32208"/>
</dbReference>
<feature type="region of interest" description="Disordered" evidence="1">
    <location>
        <begin position="350"/>
        <end position="372"/>
    </location>
</feature>
<feature type="compositionally biased region" description="Polar residues" evidence="1">
    <location>
        <begin position="477"/>
        <end position="488"/>
    </location>
</feature>
<feature type="compositionally biased region" description="Acidic residues" evidence="1">
    <location>
        <begin position="687"/>
        <end position="707"/>
    </location>
</feature>
<dbReference type="InParanoid" id="A0A1X7UWQ3"/>
<proteinExistence type="predicted"/>
<reference evidence="2" key="2">
    <citation type="submission" date="2017-05" db="UniProtKB">
        <authorList>
            <consortium name="EnsemblMetazoa"/>
        </authorList>
    </citation>
    <scope>IDENTIFICATION</scope>
</reference>
<dbReference type="Proteomes" id="UP000007879">
    <property type="component" value="Unassembled WGS sequence"/>
</dbReference>
<evidence type="ECO:0000313" key="2">
    <source>
        <dbReference type="EnsemblMetazoa" id="Aqu2.1.32208_001"/>
    </source>
</evidence>
<keyword evidence="3" id="KW-1185">Reference proteome</keyword>
<reference evidence="3" key="1">
    <citation type="journal article" date="2010" name="Nature">
        <title>The Amphimedon queenslandica genome and the evolution of animal complexity.</title>
        <authorList>
            <person name="Srivastava M."/>
            <person name="Simakov O."/>
            <person name="Chapman J."/>
            <person name="Fahey B."/>
            <person name="Gauthier M.E."/>
            <person name="Mitros T."/>
            <person name="Richards G.S."/>
            <person name="Conaco C."/>
            <person name="Dacre M."/>
            <person name="Hellsten U."/>
            <person name="Larroux C."/>
            <person name="Putnam N.H."/>
            <person name="Stanke M."/>
            <person name="Adamska M."/>
            <person name="Darling A."/>
            <person name="Degnan S.M."/>
            <person name="Oakley T.H."/>
            <person name="Plachetzki D.C."/>
            <person name="Zhai Y."/>
            <person name="Adamski M."/>
            <person name="Calcino A."/>
            <person name="Cummins S.F."/>
            <person name="Goodstein D.M."/>
            <person name="Harris C."/>
            <person name="Jackson D.J."/>
            <person name="Leys S.P."/>
            <person name="Shu S."/>
            <person name="Woodcroft B.J."/>
            <person name="Vervoort M."/>
            <person name="Kosik K.S."/>
            <person name="Manning G."/>
            <person name="Degnan B.M."/>
            <person name="Rokhsar D.S."/>
        </authorList>
    </citation>
    <scope>NUCLEOTIDE SEQUENCE [LARGE SCALE GENOMIC DNA]</scope>
</reference>
<feature type="region of interest" description="Disordered" evidence="1">
    <location>
        <begin position="404"/>
        <end position="539"/>
    </location>
</feature>
<feature type="compositionally biased region" description="Polar residues" evidence="1">
    <location>
        <begin position="410"/>
        <end position="420"/>
    </location>
</feature>
<sequence length="707" mass="78224">MAVKTEEDVCNFEFRFFVKELDYHLESGVASEDTSLLSLGVRLLDFPPVFIQLSIDFLKRKPQIASSKGKACKFSMIRSSFIKLLDTTPFSLSLCLMQSRDTSGDIILASGAVNDSKKWMQHLMPNVQWSNDHALINETYLLHLLKDGSNDVLGHVVIKIKLLVTGQSSPPVAALGRDTLNNNGSAHDDKVTNIKSIPEIDTDIDSKANADIDSKVNADIDSKVNADIDSKVNADIDSVTGQKLPAVSVKYYLPNTWFPPPLQFTATRSISNTSLSSIDLEEIPERSRLLERRSREENNEKGRKKKEGDKEIRHISPSFHPRDESLHWAALMEGNPNSFPWRNIGLRSPPLKQDNPIRNTETTCASSNSPSTPLLLEDRPFPVLSALCDEVMCLRQMLPRREGAKETLSKGVQTEAVSQVSSEEKKKTKERRRKKSGGEKDGYYIKHDTISKKHSERKKKSQVVSSLKKPMERVPSTIPSPLTLNASSMRDHTRRNGSTINKDDSNLSLKSSSPSSHPLSPELPPSPHHSASHNDIPTLVEPFAYPAPAINISPSSSSSSSSSILLQSKGKLDISVLSKSTESLPIARAEGEVSKVKSFLSAGSNIGQRIYLATSLQSLGQMSTEQGDDDDDEEKEEEGSDEKAEEQKEKTKEESSQEEKGEQILPDADSNVRATGSVSVSSNSIMEEIDEDSYNYTDDFESDHDED</sequence>
<dbReference type="KEGG" id="aqu:109581824"/>
<organism evidence="2">
    <name type="scientific">Amphimedon queenslandica</name>
    <name type="common">Sponge</name>
    <dbReference type="NCBI Taxonomy" id="400682"/>
    <lineage>
        <taxon>Eukaryota</taxon>
        <taxon>Metazoa</taxon>
        <taxon>Porifera</taxon>
        <taxon>Demospongiae</taxon>
        <taxon>Heteroscleromorpha</taxon>
        <taxon>Haplosclerida</taxon>
        <taxon>Niphatidae</taxon>
        <taxon>Amphimedon</taxon>
    </lineage>
</organism>
<feature type="compositionally biased region" description="Basic and acidic residues" evidence="1">
    <location>
        <begin position="436"/>
        <end position="453"/>
    </location>
</feature>
<feature type="compositionally biased region" description="Basic and acidic residues" evidence="1">
    <location>
        <begin position="641"/>
        <end position="662"/>
    </location>
</feature>
<dbReference type="EnsemblMetazoa" id="XM_019996240.1">
    <property type="protein sequence ID" value="XP_019851799.1"/>
    <property type="gene ID" value="LOC109581824"/>
</dbReference>
<evidence type="ECO:0000256" key="1">
    <source>
        <dbReference type="SAM" id="MobiDB-lite"/>
    </source>
</evidence>
<feature type="compositionally biased region" description="Polar residues" evidence="1">
    <location>
        <begin position="672"/>
        <end position="685"/>
    </location>
</feature>
<feature type="region of interest" description="Disordered" evidence="1">
    <location>
        <begin position="618"/>
        <end position="707"/>
    </location>
</feature>
<feature type="compositionally biased region" description="Polar residues" evidence="1">
    <location>
        <begin position="356"/>
        <end position="372"/>
    </location>
</feature>
<feature type="region of interest" description="Disordered" evidence="1">
    <location>
        <begin position="289"/>
        <end position="318"/>
    </location>
</feature>
<feature type="compositionally biased region" description="Acidic residues" evidence="1">
    <location>
        <begin position="626"/>
        <end position="640"/>
    </location>
</feature>
<dbReference type="AlphaFoldDB" id="A0A1X7UWQ3"/>
<name>A0A1X7UWQ3_AMPQE</name>
<gene>
    <name evidence="2" type="primary">109581824</name>
</gene>
<protein>
    <submittedName>
        <fullName evidence="2">Uncharacterized protein</fullName>
    </submittedName>
</protein>
<evidence type="ECO:0000313" key="3">
    <source>
        <dbReference type="Proteomes" id="UP000007879"/>
    </source>
</evidence>
<accession>A0A1X7UWQ3</accession>
<feature type="compositionally biased region" description="Low complexity" evidence="1">
    <location>
        <begin position="506"/>
        <end position="520"/>
    </location>
</feature>